<sequence length="708" mass="80049">MPGRLTTQSRPVLRHIGAAIVCVQAYCICCVNTTLAKRDERPVRGKRPVGVKIHVSLFRMVQLQSRLILFLSRAGLALPWCGPLPAGAASTTPSGFAETGWLLAAIATGLWLYGLMRQRRARGTLQDACLGLLEFHLPRQHVRSRAQSLQRLLGMPAHTQDMDFGRWLGLLHPEDRPRFAQLLATPPQAPEANYEVRIRHHSGHWEWLEITWRPGWRSGRVQKLTALCRVATARKHHEAAMIRREQQFRTLVDNSEDIVARYDLELRCLFINRSVSRYFPLPLEEHLGKTPREKGWNEDASSRFEHECRQLINTWEARNFELELNNGPNRHIFEIRLFPEFDSAGMLKTILSVDREVTSSRQGEKLLAEENAVLEMIAGNHPLPQTLNQICQMMESQQPNGMCSIMLLDDDGQSLRFAAGLSLPAAYRKLIDRVEIGPSVGSCGTSAHWKRTIVVDDIFNSPLWQHAQDKVRPFDLRACWSTPIFSSDRRLLGTFATYYREPRSPTPEELALAHRSTHIIAIALQRHGHEKQLFRLATQDSLTELNNRRQFIELADRELERCRRHQGPLTVMMMDLDHFKQINDHHGHAVGDVVIRHFADLCRETLRACDLCGRLGGEEFAALLPDTGIDDARLVAERLRAAVAAAKLPADGGTLSFTVSIGVAQRLPDENDIDEVLSRADKLLYQAKREGRNRVFADGAAPPEAVSG</sequence>
<name>A0A2K4MK23_9NEIS</name>
<proteinExistence type="predicted"/>
<dbReference type="Pfam" id="PF08448">
    <property type="entry name" value="PAS_4"/>
    <property type="match status" value="1"/>
</dbReference>
<dbReference type="SMART" id="SM00091">
    <property type="entry name" value="PAS"/>
    <property type="match status" value="1"/>
</dbReference>
<evidence type="ECO:0000313" key="6">
    <source>
        <dbReference type="EMBL" id="POA97392.1"/>
    </source>
</evidence>
<dbReference type="Pfam" id="PF13185">
    <property type="entry name" value="GAF_2"/>
    <property type="match status" value="1"/>
</dbReference>
<dbReference type="EMBL" id="PPTF01000073">
    <property type="protein sequence ID" value="POA97392.1"/>
    <property type="molecule type" value="Genomic_DNA"/>
</dbReference>
<dbReference type="FunFam" id="3.30.70.270:FF:000001">
    <property type="entry name" value="Diguanylate cyclase domain protein"/>
    <property type="match status" value="1"/>
</dbReference>
<evidence type="ECO:0000256" key="1">
    <source>
        <dbReference type="ARBA" id="ARBA00012528"/>
    </source>
</evidence>
<dbReference type="SUPFAM" id="SSF55781">
    <property type="entry name" value="GAF domain-like"/>
    <property type="match status" value="1"/>
</dbReference>
<feature type="domain" description="PAC" evidence="4">
    <location>
        <begin position="318"/>
        <end position="369"/>
    </location>
</feature>
<dbReference type="Proteomes" id="UP000236416">
    <property type="component" value="Unassembled WGS sequence"/>
</dbReference>
<dbReference type="SMART" id="SM00065">
    <property type="entry name" value="GAF"/>
    <property type="match status" value="1"/>
</dbReference>
<dbReference type="AlphaFoldDB" id="A0A2K4MK23"/>
<dbReference type="Pfam" id="PF00990">
    <property type="entry name" value="GGDEF"/>
    <property type="match status" value="1"/>
</dbReference>
<evidence type="ECO:0000313" key="7">
    <source>
        <dbReference type="Proteomes" id="UP000236416"/>
    </source>
</evidence>
<dbReference type="Gene3D" id="3.30.450.20">
    <property type="entry name" value="PAS domain"/>
    <property type="match status" value="2"/>
</dbReference>
<dbReference type="InterPro" id="IPR029787">
    <property type="entry name" value="Nucleotide_cyclase"/>
</dbReference>
<protein>
    <recommendedName>
        <fullName evidence="1">diguanylate cyclase</fullName>
        <ecNumber evidence="1">2.7.7.65</ecNumber>
    </recommendedName>
</protein>
<evidence type="ECO:0000259" key="4">
    <source>
        <dbReference type="PROSITE" id="PS50113"/>
    </source>
</evidence>
<dbReference type="InterPro" id="IPR000014">
    <property type="entry name" value="PAS"/>
</dbReference>
<dbReference type="InterPro" id="IPR029016">
    <property type="entry name" value="GAF-like_dom_sf"/>
</dbReference>
<dbReference type="SMART" id="SM00267">
    <property type="entry name" value="GGDEF"/>
    <property type="match status" value="1"/>
</dbReference>
<dbReference type="Pfam" id="PF08447">
    <property type="entry name" value="PAS_3"/>
    <property type="match status" value="1"/>
</dbReference>
<dbReference type="InterPro" id="IPR050469">
    <property type="entry name" value="Diguanylate_Cyclase"/>
</dbReference>
<dbReference type="Gene3D" id="3.30.450.40">
    <property type="match status" value="1"/>
</dbReference>
<dbReference type="SUPFAM" id="SSF55073">
    <property type="entry name" value="Nucleotide cyclase"/>
    <property type="match status" value="1"/>
</dbReference>
<dbReference type="NCBIfam" id="TIGR00254">
    <property type="entry name" value="GGDEF"/>
    <property type="match status" value="1"/>
</dbReference>
<feature type="domain" description="PAS" evidence="3">
    <location>
        <begin position="244"/>
        <end position="290"/>
    </location>
</feature>
<dbReference type="SUPFAM" id="SSF55785">
    <property type="entry name" value="PYP-like sensor domain (PAS domain)"/>
    <property type="match status" value="2"/>
</dbReference>
<dbReference type="InterPro" id="IPR000160">
    <property type="entry name" value="GGDEF_dom"/>
</dbReference>
<evidence type="ECO:0000259" key="5">
    <source>
        <dbReference type="PROSITE" id="PS50887"/>
    </source>
</evidence>
<dbReference type="GO" id="GO:0052621">
    <property type="term" value="F:diguanylate cyclase activity"/>
    <property type="evidence" value="ECO:0007669"/>
    <property type="project" value="UniProtKB-EC"/>
</dbReference>
<dbReference type="InterPro" id="IPR043128">
    <property type="entry name" value="Rev_trsase/Diguanyl_cyclase"/>
</dbReference>
<dbReference type="PROSITE" id="PS50887">
    <property type="entry name" value="GGDEF"/>
    <property type="match status" value="1"/>
</dbReference>
<dbReference type="PANTHER" id="PTHR45138:SF9">
    <property type="entry name" value="DIGUANYLATE CYCLASE DGCM-RELATED"/>
    <property type="match status" value="1"/>
</dbReference>
<evidence type="ECO:0000259" key="3">
    <source>
        <dbReference type="PROSITE" id="PS50112"/>
    </source>
</evidence>
<organism evidence="6 7">
    <name type="scientific">Chromobacterium sinusclupearum</name>
    <dbReference type="NCBI Taxonomy" id="2077146"/>
    <lineage>
        <taxon>Bacteria</taxon>
        <taxon>Pseudomonadati</taxon>
        <taxon>Pseudomonadota</taxon>
        <taxon>Betaproteobacteria</taxon>
        <taxon>Neisseriales</taxon>
        <taxon>Chromobacteriaceae</taxon>
        <taxon>Chromobacterium</taxon>
    </lineage>
</organism>
<accession>A0A2K4MK23</accession>
<dbReference type="InterPro" id="IPR035965">
    <property type="entry name" value="PAS-like_dom_sf"/>
</dbReference>
<dbReference type="EC" id="2.7.7.65" evidence="1"/>
<keyword evidence="7" id="KW-1185">Reference proteome</keyword>
<dbReference type="InterPro" id="IPR000700">
    <property type="entry name" value="PAS-assoc_C"/>
</dbReference>
<feature type="domain" description="GGDEF" evidence="5">
    <location>
        <begin position="567"/>
        <end position="700"/>
    </location>
</feature>
<dbReference type="PANTHER" id="PTHR45138">
    <property type="entry name" value="REGULATORY COMPONENTS OF SENSORY TRANSDUCTION SYSTEM"/>
    <property type="match status" value="1"/>
</dbReference>
<evidence type="ECO:0000256" key="2">
    <source>
        <dbReference type="ARBA" id="ARBA00034247"/>
    </source>
</evidence>
<gene>
    <name evidence="6" type="ORF">C2134_16300</name>
</gene>
<comment type="caution">
    <text evidence="6">The sequence shown here is derived from an EMBL/GenBank/DDBJ whole genome shotgun (WGS) entry which is preliminary data.</text>
</comment>
<reference evidence="6 7" key="1">
    <citation type="submission" date="2018-01" db="EMBL/GenBank/DDBJ databases">
        <title>Genomic Sequence of Chromobacterium MWU13-2610 from wild cranberry bogs within the Cape Cod National Seashore.</title>
        <authorList>
            <person name="O'Hara-Hanley K."/>
            <person name="Soby S."/>
            <person name="Harrison A."/>
        </authorList>
    </citation>
    <scope>NUCLEOTIDE SEQUENCE [LARGE SCALE GENOMIC DNA]</scope>
    <source>
        <strain evidence="6 7">MWU13-2610</strain>
    </source>
</reference>
<dbReference type="InterPro" id="IPR003018">
    <property type="entry name" value="GAF"/>
</dbReference>
<comment type="catalytic activity">
    <reaction evidence="2">
        <text>2 GTP = 3',3'-c-di-GMP + 2 diphosphate</text>
        <dbReference type="Rhea" id="RHEA:24898"/>
        <dbReference type="ChEBI" id="CHEBI:33019"/>
        <dbReference type="ChEBI" id="CHEBI:37565"/>
        <dbReference type="ChEBI" id="CHEBI:58805"/>
        <dbReference type="EC" id="2.7.7.65"/>
    </reaction>
</comment>
<dbReference type="CDD" id="cd01949">
    <property type="entry name" value="GGDEF"/>
    <property type="match status" value="1"/>
</dbReference>
<dbReference type="CDD" id="cd00130">
    <property type="entry name" value="PAS"/>
    <property type="match status" value="2"/>
</dbReference>
<dbReference type="InterPro" id="IPR013656">
    <property type="entry name" value="PAS_4"/>
</dbReference>
<dbReference type="Gene3D" id="3.30.70.270">
    <property type="match status" value="1"/>
</dbReference>
<dbReference type="PROSITE" id="PS50113">
    <property type="entry name" value="PAC"/>
    <property type="match status" value="1"/>
</dbReference>
<dbReference type="PROSITE" id="PS50112">
    <property type="entry name" value="PAS"/>
    <property type="match status" value="1"/>
</dbReference>
<dbReference type="InterPro" id="IPR013655">
    <property type="entry name" value="PAS_fold_3"/>
</dbReference>